<dbReference type="EMBL" id="JANBQB010000126">
    <property type="protein sequence ID" value="KAJ1981415.1"/>
    <property type="molecule type" value="Genomic_DNA"/>
</dbReference>
<sequence>QPQMEQTVAQNCQLIDHIVAGSDLTNLFSPTVTLFPKTWAFIARDNQPEGEPLTLDFLKAIHQDYCSKARHLKTLLAQAKTAASPPIAQSSDAVLARLPSILDDLERYCCAFSTAFDQEFEPWLRNAHVRLAEHEASMDSDLGPAVRQLRTRVDALGQLIAGVESIPDQISTLSNFIQSSSSRSSGGMGAGSVQRAVDQQQLVAQKRHLEQLVTELQNSLGVLAAARV</sequence>
<organism evidence="1 2">
    <name type="scientific">Dimargaris verticillata</name>
    <dbReference type="NCBI Taxonomy" id="2761393"/>
    <lineage>
        <taxon>Eukaryota</taxon>
        <taxon>Fungi</taxon>
        <taxon>Fungi incertae sedis</taxon>
        <taxon>Zoopagomycota</taxon>
        <taxon>Kickxellomycotina</taxon>
        <taxon>Dimargaritomycetes</taxon>
        <taxon>Dimargaritales</taxon>
        <taxon>Dimargaritaceae</taxon>
        <taxon>Dimargaris</taxon>
    </lineage>
</organism>
<dbReference type="Proteomes" id="UP001151582">
    <property type="component" value="Unassembled WGS sequence"/>
</dbReference>
<proteinExistence type="predicted"/>
<keyword evidence="2" id="KW-1185">Reference proteome</keyword>
<dbReference type="OrthoDB" id="10484193at2759"/>
<evidence type="ECO:0000313" key="2">
    <source>
        <dbReference type="Proteomes" id="UP001151582"/>
    </source>
</evidence>
<dbReference type="AlphaFoldDB" id="A0A9W8E9N1"/>
<accession>A0A9W8E9N1</accession>
<name>A0A9W8E9N1_9FUNG</name>
<reference evidence="1" key="1">
    <citation type="submission" date="2022-07" db="EMBL/GenBank/DDBJ databases">
        <title>Phylogenomic reconstructions and comparative analyses of Kickxellomycotina fungi.</title>
        <authorList>
            <person name="Reynolds N.K."/>
            <person name="Stajich J.E."/>
            <person name="Barry K."/>
            <person name="Grigoriev I.V."/>
            <person name="Crous P."/>
            <person name="Smith M.E."/>
        </authorList>
    </citation>
    <scope>NUCLEOTIDE SEQUENCE</scope>
    <source>
        <strain evidence="1">RSA 567</strain>
    </source>
</reference>
<gene>
    <name evidence="1" type="ORF">H4R34_002088</name>
</gene>
<evidence type="ECO:0000313" key="1">
    <source>
        <dbReference type="EMBL" id="KAJ1981415.1"/>
    </source>
</evidence>
<feature type="non-terminal residue" evidence="1">
    <location>
        <position position="228"/>
    </location>
</feature>
<protein>
    <submittedName>
        <fullName evidence="1">Uncharacterized protein</fullName>
    </submittedName>
</protein>
<comment type="caution">
    <text evidence="1">The sequence shown here is derived from an EMBL/GenBank/DDBJ whole genome shotgun (WGS) entry which is preliminary data.</text>
</comment>